<dbReference type="GO" id="GO:0008758">
    <property type="term" value="F:UDP-2,3-diacylglucosamine hydrolase activity"/>
    <property type="evidence" value="ECO:0007669"/>
    <property type="project" value="TreeGrafter"/>
</dbReference>
<dbReference type="PANTHER" id="PTHR34990">
    <property type="entry name" value="UDP-2,3-DIACYLGLUCOSAMINE HYDROLASE-RELATED"/>
    <property type="match status" value="1"/>
</dbReference>
<gene>
    <name evidence="8" type="ORF">JN12_00920</name>
</gene>
<evidence type="ECO:0000256" key="5">
    <source>
        <dbReference type="ARBA" id="ARBA00023136"/>
    </source>
</evidence>
<dbReference type="AlphaFoldDB" id="A0A562WQ71"/>
<keyword evidence="2" id="KW-0997">Cell inner membrane</keyword>
<dbReference type="SUPFAM" id="SSF56300">
    <property type="entry name" value="Metallo-dependent phosphatases"/>
    <property type="match status" value="1"/>
</dbReference>
<dbReference type="Gene3D" id="3.60.21.10">
    <property type="match status" value="1"/>
</dbReference>
<dbReference type="Pfam" id="PF00149">
    <property type="entry name" value="Metallophos"/>
    <property type="match status" value="1"/>
</dbReference>
<dbReference type="EMBL" id="VLLN01000004">
    <property type="protein sequence ID" value="TWJ32480.1"/>
    <property type="molecule type" value="Genomic_DNA"/>
</dbReference>
<evidence type="ECO:0000256" key="3">
    <source>
        <dbReference type="ARBA" id="ARBA00022723"/>
    </source>
</evidence>
<proteinExistence type="predicted"/>
<accession>A0A562WQ71</accession>
<keyword evidence="5" id="KW-0472">Membrane</keyword>
<dbReference type="InterPro" id="IPR004843">
    <property type="entry name" value="Calcineurin-like_PHP"/>
</dbReference>
<dbReference type="RefSeq" id="WP_145018891.1">
    <property type="nucleotide sequence ID" value="NZ_VLLN01000004.1"/>
</dbReference>
<dbReference type="PANTHER" id="PTHR34990:SF1">
    <property type="entry name" value="UDP-2,3-DIACYLGLUCOSAMINE HYDROLASE"/>
    <property type="match status" value="1"/>
</dbReference>
<keyword evidence="3" id="KW-0479">Metal-binding</keyword>
<organism evidence="8 9">
    <name type="scientific">Geobacter argillaceus</name>
    <dbReference type="NCBI Taxonomy" id="345631"/>
    <lineage>
        <taxon>Bacteria</taxon>
        <taxon>Pseudomonadati</taxon>
        <taxon>Thermodesulfobacteriota</taxon>
        <taxon>Desulfuromonadia</taxon>
        <taxon>Geobacterales</taxon>
        <taxon>Geobacteraceae</taxon>
        <taxon>Geobacter</taxon>
    </lineage>
</organism>
<comment type="caution">
    <text evidence="8">The sequence shown here is derived from an EMBL/GenBank/DDBJ whole genome shotgun (WGS) entry which is preliminary data.</text>
</comment>
<name>A0A562WQ71_9BACT</name>
<dbReference type="GO" id="GO:0009245">
    <property type="term" value="P:lipid A biosynthetic process"/>
    <property type="evidence" value="ECO:0007669"/>
    <property type="project" value="TreeGrafter"/>
</dbReference>
<reference evidence="8 9" key="1">
    <citation type="submission" date="2019-07" db="EMBL/GenBank/DDBJ databases">
        <title>Genomic Encyclopedia of Archaeal and Bacterial Type Strains, Phase II (KMG-II): from individual species to whole genera.</title>
        <authorList>
            <person name="Goeker M."/>
        </authorList>
    </citation>
    <scope>NUCLEOTIDE SEQUENCE [LARGE SCALE GENOMIC DNA]</scope>
    <source>
        <strain evidence="8 9">ATCC BAA-1139</strain>
    </source>
</reference>
<keyword evidence="6" id="KW-0464">Manganese</keyword>
<feature type="domain" description="Calcineurin-like phosphoesterase" evidence="7">
    <location>
        <begin position="1"/>
        <end position="201"/>
    </location>
</feature>
<evidence type="ECO:0000256" key="1">
    <source>
        <dbReference type="ARBA" id="ARBA00022475"/>
    </source>
</evidence>
<evidence type="ECO:0000256" key="4">
    <source>
        <dbReference type="ARBA" id="ARBA00022801"/>
    </source>
</evidence>
<evidence type="ECO:0000313" key="9">
    <source>
        <dbReference type="Proteomes" id="UP000319449"/>
    </source>
</evidence>
<evidence type="ECO:0000259" key="7">
    <source>
        <dbReference type="Pfam" id="PF00149"/>
    </source>
</evidence>
<sequence length="248" mass="28368">MHAIFIADAHLRRPEDANYRHLLRFLDTLPGTVETIFVLGDLFEFWLGAPGISYPQYQPVLERLQRLVLNGVRLVCLEGNHDFHLGPMFTGTLQAAVHPGPVVMELDGRRLYLCHGDQMNRRDYGYRCLRAVFHSRLTRLLARLVPAVVPLTIADRLGSRSKAAAPRRNARWDYDRIIRGFAAERFREGVEVVITGHFHRPFLEENGKTVLLSLGDWISQFSYGEWRDGVLSLRTFPHGAQPSPNSER</sequence>
<evidence type="ECO:0000313" key="8">
    <source>
        <dbReference type="EMBL" id="TWJ32480.1"/>
    </source>
</evidence>
<evidence type="ECO:0000256" key="6">
    <source>
        <dbReference type="ARBA" id="ARBA00023211"/>
    </source>
</evidence>
<evidence type="ECO:0000256" key="2">
    <source>
        <dbReference type="ARBA" id="ARBA00022519"/>
    </source>
</evidence>
<dbReference type="GO" id="GO:0016020">
    <property type="term" value="C:membrane"/>
    <property type="evidence" value="ECO:0007669"/>
    <property type="project" value="GOC"/>
</dbReference>
<dbReference type="GO" id="GO:0046872">
    <property type="term" value="F:metal ion binding"/>
    <property type="evidence" value="ECO:0007669"/>
    <property type="project" value="UniProtKB-KW"/>
</dbReference>
<keyword evidence="9" id="KW-1185">Reference proteome</keyword>
<protein>
    <submittedName>
        <fullName evidence="8">UDP-2,3-diacylglucosamine hydrolase</fullName>
    </submittedName>
</protein>
<dbReference type="OrthoDB" id="270739at2"/>
<dbReference type="CDD" id="cd07398">
    <property type="entry name" value="MPP_YbbF-LpxH"/>
    <property type="match status" value="1"/>
</dbReference>
<dbReference type="InterPro" id="IPR043461">
    <property type="entry name" value="LpxH-like"/>
</dbReference>
<keyword evidence="1" id="KW-1003">Cell membrane</keyword>
<dbReference type="InterPro" id="IPR029052">
    <property type="entry name" value="Metallo-depent_PP-like"/>
</dbReference>
<dbReference type="Proteomes" id="UP000319449">
    <property type="component" value="Unassembled WGS sequence"/>
</dbReference>
<keyword evidence="4 8" id="KW-0378">Hydrolase</keyword>